<feature type="compositionally biased region" description="Acidic residues" evidence="1">
    <location>
        <begin position="237"/>
        <end position="246"/>
    </location>
</feature>
<proteinExistence type="predicted"/>
<evidence type="ECO:0008006" key="4">
    <source>
        <dbReference type="Google" id="ProtNLM"/>
    </source>
</evidence>
<gene>
    <name evidence="2" type="ORF">BDZ90DRAFT_277908</name>
</gene>
<dbReference type="GeneID" id="37030869"/>
<feature type="compositionally biased region" description="Low complexity" evidence="1">
    <location>
        <begin position="405"/>
        <end position="417"/>
    </location>
</feature>
<dbReference type="Proteomes" id="UP000245884">
    <property type="component" value="Unassembled WGS sequence"/>
</dbReference>
<name>A0A316UWH3_9BASI</name>
<protein>
    <recommendedName>
        <fullName evidence="4">CST complex subunit Stn1 N-terminal domain-containing protein</fullName>
    </recommendedName>
</protein>
<feature type="compositionally biased region" description="Basic and acidic residues" evidence="1">
    <location>
        <begin position="264"/>
        <end position="274"/>
    </location>
</feature>
<feature type="region of interest" description="Disordered" evidence="1">
    <location>
        <begin position="502"/>
        <end position="522"/>
    </location>
</feature>
<reference evidence="2 3" key="1">
    <citation type="journal article" date="2018" name="Mol. Biol. Evol.">
        <title>Broad Genomic Sampling Reveals a Smut Pathogenic Ancestry of the Fungal Clade Ustilaginomycotina.</title>
        <authorList>
            <person name="Kijpornyongpan T."/>
            <person name="Mondo S.J."/>
            <person name="Barry K."/>
            <person name="Sandor L."/>
            <person name="Lee J."/>
            <person name="Lipzen A."/>
            <person name="Pangilinan J."/>
            <person name="LaButti K."/>
            <person name="Hainaut M."/>
            <person name="Henrissat B."/>
            <person name="Grigoriev I.V."/>
            <person name="Spatafora J.W."/>
            <person name="Aime M.C."/>
        </authorList>
    </citation>
    <scope>NUCLEOTIDE SEQUENCE [LARGE SCALE GENOMIC DNA]</scope>
    <source>
        <strain evidence="2 3">MCA 5214</strain>
    </source>
</reference>
<dbReference type="OrthoDB" id="77828at2759"/>
<feature type="compositionally biased region" description="Basic and acidic residues" evidence="1">
    <location>
        <begin position="505"/>
        <end position="522"/>
    </location>
</feature>
<keyword evidence="3" id="KW-1185">Reference proteome</keyword>
<feature type="compositionally biased region" description="Pro residues" evidence="1">
    <location>
        <begin position="302"/>
        <end position="320"/>
    </location>
</feature>
<dbReference type="STRING" id="1569628.A0A316UWH3"/>
<evidence type="ECO:0000256" key="1">
    <source>
        <dbReference type="SAM" id="MobiDB-lite"/>
    </source>
</evidence>
<evidence type="ECO:0000313" key="2">
    <source>
        <dbReference type="EMBL" id="PWN29646.1"/>
    </source>
</evidence>
<dbReference type="InterPro" id="IPR012340">
    <property type="entry name" value="NA-bd_OB-fold"/>
</dbReference>
<dbReference type="Gene3D" id="2.40.50.140">
    <property type="entry name" value="Nucleic acid-binding proteins"/>
    <property type="match status" value="1"/>
</dbReference>
<sequence>MIRTRPSLAETTRAFPPDVASQIYTWADRPSNAVVLRNTHLANIALFGGHAAAAGLPIYQHGQRPCLYATIAGIIVGVSEKDHRWDYLVDDGSCVVDVSIHERNIPAAVAARARYGPTSSRVTLEAQPSRIVPTLNVGDLMRVTGKIWRQPMSTDKRRPRYRVGLDAHDAALLNGDPTAEARHNLEAHRLFSERYSKPFDAPVEALGVIHIQLPHREQERERLEERFSYDLRRLGGLDDDEDDDDDGKERKVAHNTLLPFRRIPKAERERERMARANRASTRPPISPSTKESQLCEFRAPRWPDPVNAPTPALTPPPPPSSTSVRQLRTPSKLKASQCTQHAFRLYVQKFLRDHCQRRWQAAEGDEISSLPPAFSLAFLMRVKSLCDLADRVVEQLFNQRDTKAAPRPARSSSSHATSSREPRQDKVRRLFEWCIRQLIQDGVIAIADEEATWPFDGGHQAPCGESWAAKVKRTRHQRKLLAQLSKADFASSRAPQWADVSMPLHDADDDHDDSTARKRAKQDTEAYQYVTPQLLLAPLLPILQGAAEGQELDVDVDWAVWRLRRSDQRWAHTGWDAVRDALALMARRGAS</sequence>
<feature type="compositionally biased region" description="Polar residues" evidence="1">
    <location>
        <begin position="324"/>
        <end position="333"/>
    </location>
</feature>
<dbReference type="AlphaFoldDB" id="A0A316UWH3"/>
<dbReference type="EMBL" id="KZ819663">
    <property type="protein sequence ID" value="PWN29646.1"/>
    <property type="molecule type" value="Genomic_DNA"/>
</dbReference>
<dbReference type="RefSeq" id="XP_025364258.1">
    <property type="nucleotide sequence ID" value="XM_025509046.1"/>
</dbReference>
<feature type="region of interest" description="Disordered" evidence="1">
    <location>
        <begin position="234"/>
        <end position="333"/>
    </location>
</feature>
<feature type="region of interest" description="Disordered" evidence="1">
    <location>
        <begin position="399"/>
        <end position="423"/>
    </location>
</feature>
<evidence type="ECO:0000313" key="3">
    <source>
        <dbReference type="Proteomes" id="UP000245884"/>
    </source>
</evidence>
<organism evidence="2 3">
    <name type="scientific">Jaminaea rosea</name>
    <dbReference type="NCBI Taxonomy" id="1569628"/>
    <lineage>
        <taxon>Eukaryota</taxon>
        <taxon>Fungi</taxon>
        <taxon>Dikarya</taxon>
        <taxon>Basidiomycota</taxon>
        <taxon>Ustilaginomycotina</taxon>
        <taxon>Exobasidiomycetes</taxon>
        <taxon>Microstromatales</taxon>
        <taxon>Microstromatales incertae sedis</taxon>
        <taxon>Jaminaea</taxon>
    </lineage>
</organism>
<accession>A0A316UWH3</accession>